<keyword evidence="2" id="KW-1185">Reference proteome</keyword>
<organism evidence="1 2">
    <name type="scientific">Roridomyces roridus</name>
    <dbReference type="NCBI Taxonomy" id="1738132"/>
    <lineage>
        <taxon>Eukaryota</taxon>
        <taxon>Fungi</taxon>
        <taxon>Dikarya</taxon>
        <taxon>Basidiomycota</taxon>
        <taxon>Agaricomycotina</taxon>
        <taxon>Agaricomycetes</taxon>
        <taxon>Agaricomycetidae</taxon>
        <taxon>Agaricales</taxon>
        <taxon>Marasmiineae</taxon>
        <taxon>Mycenaceae</taxon>
        <taxon>Roridomyces</taxon>
    </lineage>
</organism>
<evidence type="ECO:0000313" key="1">
    <source>
        <dbReference type="EMBL" id="KAJ7643521.1"/>
    </source>
</evidence>
<feature type="non-terminal residue" evidence="1">
    <location>
        <position position="1"/>
    </location>
</feature>
<name>A0AAD7CAC1_9AGAR</name>
<proteinExistence type="predicted"/>
<comment type="caution">
    <text evidence="1">The sequence shown here is derived from an EMBL/GenBank/DDBJ whole genome shotgun (WGS) entry which is preliminary data.</text>
</comment>
<protein>
    <submittedName>
        <fullName evidence="1">Uncharacterized protein</fullName>
    </submittedName>
</protein>
<reference evidence="1" key="1">
    <citation type="submission" date="2023-03" db="EMBL/GenBank/DDBJ databases">
        <title>Massive genome expansion in bonnet fungi (Mycena s.s.) driven by repeated elements and novel gene families across ecological guilds.</title>
        <authorList>
            <consortium name="Lawrence Berkeley National Laboratory"/>
            <person name="Harder C.B."/>
            <person name="Miyauchi S."/>
            <person name="Viragh M."/>
            <person name="Kuo A."/>
            <person name="Thoen E."/>
            <person name="Andreopoulos B."/>
            <person name="Lu D."/>
            <person name="Skrede I."/>
            <person name="Drula E."/>
            <person name="Henrissat B."/>
            <person name="Morin E."/>
            <person name="Kohler A."/>
            <person name="Barry K."/>
            <person name="LaButti K."/>
            <person name="Morin E."/>
            <person name="Salamov A."/>
            <person name="Lipzen A."/>
            <person name="Mereny Z."/>
            <person name="Hegedus B."/>
            <person name="Baldrian P."/>
            <person name="Stursova M."/>
            <person name="Weitz H."/>
            <person name="Taylor A."/>
            <person name="Grigoriev I.V."/>
            <person name="Nagy L.G."/>
            <person name="Martin F."/>
            <person name="Kauserud H."/>
        </authorList>
    </citation>
    <scope>NUCLEOTIDE SEQUENCE</scope>
    <source>
        <strain evidence="1">9284</strain>
    </source>
</reference>
<sequence length="221" mass="25261">IREKKNVKPEVGWSQLRHRFAPGFEDILDVGVNMGWYDPKVLLEALTFRWVFIPWLQSDLDSYCHRVNNTAKRHDRNKILPNGVPAHMFQFPEDYVALDFKVGFFCALTLFETCTYAPQDHDVFQLVPADFNLIITQIYTDAGQPTVDRQSYWDVYLTLLCRLEIHLLGGPVDIEAQWGFTMQDKVNGADELELLQGLEELRGGESAAGQYYRGGVNNGDG</sequence>
<dbReference type="Proteomes" id="UP001221142">
    <property type="component" value="Unassembled WGS sequence"/>
</dbReference>
<dbReference type="EMBL" id="JARKIF010000003">
    <property type="protein sequence ID" value="KAJ7643521.1"/>
    <property type="molecule type" value="Genomic_DNA"/>
</dbReference>
<gene>
    <name evidence="1" type="ORF">FB45DRAFT_671356</name>
</gene>
<evidence type="ECO:0000313" key="2">
    <source>
        <dbReference type="Proteomes" id="UP001221142"/>
    </source>
</evidence>
<dbReference type="AlphaFoldDB" id="A0AAD7CAC1"/>
<feature type="non-terminal residue" evidence="1">
    <location>
        <position position="221"/>
    </location>
</feature>
<accession>A0AAD7CAC1</accession>